<comment type="cofactor">
    <cofactor evidence="1">
        <name>Mg(2+)</name>
        <dbReference type="ChEBI" id="CHEBI:18420"/>
    </cofactor>
</comment>
<keyword evidence="1" id="KW-0233">DNA recombination</keyword>
<keyword evidence="1" id="KW-0347">Helicase</keyword>
<dbReference type="GO" id="GO:0016887">
    <property type="term" value="F:ATP hydrolysis activity"/>
    <property type="evidence" value="ECO:0007669"/>
    <property type="project" value="RHEA"/>
</dbReference>
<dbReference type="InterPro" id="IPR027417">
    <property type="entry name" value="P-loop_NTPase"/>
</dbReference>
<keyword evidence="1" id="KW-0067">ATP-binding</keyword>
<organism evidence="3">
    <name type="scientific">Octopus bimaculoides</name>
    <name type="common">California two-spotted octopus</name>
    <dbReference type="NCBI Taxonomy" id="37653"/>
    <lineage>
        <taxon>Eukaryota</taxon>
        <taxon>Metazoa</taxon>
        <taxon>Spiralia</taxon>
        <taxon>Lophotrochozoa</taxon>
        <taxon>Mollusca</taxon>
        <taxon>Cephalopoda</taxon>
        <taxon>Coleoidea</taxon>
        <taxon>Octopodiformes</taxon>
        <taxon>Octopoda</taxon>
        <taxon>Incirrata</taxon>
        <taxon>Octopodidae</taxon>
        <taxon>Octopus</taxon>
    </lineage>
</organism>
<proteinExistence type="inferred from homology"/>
<comment type="similarity">
    <text evidence="1">Belongs to the helicase family.</text>
</comment>
<sequence>MDQDSDGNDDDDDDYEVDNFWILPYNRYLTIKYSTHINVEVVHSVQSVKCLYNYITKGQDRIIFSTSETGRPIPVLNEIENFVNARYISARKQGFRLEHKWWNWQNISYQCHHRFSEKTIVLATSLCGIAATLLHNGRTYHSRFKVPINITPESCCNVSSQDVTAQLFRMSSLIIADEVNQCDNLIYNYLDRSLCDIRANESPFGGLCIGKWKQIRPVVKHGSRAQIGQATFKTLYIWRFVTELNLKKNVMVPNSSDVTFVTYLIDIGSGQCSFSDH</sequence>
<dbReference type="GO" id="GO:0005524">
    <property type="term" value="F:ATP binding"/>
    <property type="evidence" value="ECO:0007669"/>
    <property type="project" value="UniProtKB-KW"/>
</dbReference>
<dbReference type="GO" id="GO:0000723">
    <property type="term" value="P:telomere maintenance"/>
    <property type="evidence" value="ECO:0007669"/>
    <property type="project" value="InterPro"/>
</dbReference>
<name>A0A0L8IDB3_OCTBM</name>
<dbReference type="EC" id="5.6.2.3" evidence="1"/>
<evidence type="ECO:0000256" key="1">
    <source>
        <dbReference type="RuleBase" id="RU363044"/>
    </source>
</evidence>
<keyword evidence="1" id="KW-0378">Hydrolase</keyword>
<dbReference type="InterPro" id="IPR010285">
    <property type="entry name" value="DNA_helicase_pif1-like_DEAD"/>
</dbReference>
<reference evidence="3" key="1">
    <citation type="submission" date="2015-07" db="EMBL/GenBank/DDBJ databases">
        <title>MeaNS - Measles Nucleotide Surveillance Program.</title>
        <authorList>
            <person name="Tran T."/>
            <person name="Druce J."/>
        </authorList>
    </citation>
    <scope>NUCLEOTIDE SEQUENCE</scope>
    <source>
        <strain evidence="3">UCB-OBI-ISO-001</strain>
        <tissue evidence="3">Gonad</tissue>
    </source>
</reference>
<dbReference type="PANTHER" id="PTHR10492:SF95">
    <property type="entry name" value="HELITRON HELICASE-LIKE DOMAIN-CONTAINING PROTEIN"/>
    <property type="match status" value="1"/>
</dbReference>
<gene>
    <name evidence="3" type="ORF">OCBIM_22021127mg</name>
</gene>
<protein>
    <recommendedName>
        <fullName evidence="1">ATP-dependent DNA helicase</fullName>
        <ecNumber evidence="1">5.6.2.3</ecNumber>
    </recommendedName>
</protein>
<evidence type="ECO:0000313" key="3">
    <source>
        <dbReference type="EMBL" id="KOF99015.1"/>
    </source>
</evidence>
<dbReference type="GO" id="GO:0043139">
    <property type="term" value="F:5'-3' DNA helicase activity"/>
    <property type="evidence" value="ECO:0007669"/>
    <property type="project" value="UniProtKB-EC"/>
</dbReference>
<dbReference type="GO" id="GO:0006310">
    <property type="term" value="P:DNA recombination"/>
    <property type="evidence" value="ECO:0007669"/>
    <property type="project" value="UniProtKB-KW"/>
</dbReference>
<evidence type="ECO:0000259" key="2">
    <source>
        <dbReference type="Pfam" id="PF05970"/>
    </source>
</evidence>
<dbReference type="Pfam" id="PF05970">
    <property type="entry name" value="PIF1"/>
    <property type="match status" value="1"/>
</dbReference>
<dbReference type="PANTHER" id="PTHR10492">
    <property type="match status" value="1"/>
</dbReference>
<keyword evidence="1" id="KW-0234">DNA repair</keyword>
<dbReference type="GO" id="GO:0006281">
    <property type="term" value="P:DNA repair"/>
    <property type="evidence" value="ECO:0007669"/>
    <property type="project" value="UniProtKB-KW"/>
</dbReference>
<dbReference type="OrthoDB" id="6145593at2759"/>
<dbReference type="AlphaFoldDB" id="A0A0L8IDB3"/>
<keyword evidence="1" id="KW-0227">DNA damage</keyword>
<dbReference type="EMBL" id="KQ416039">
    <property type="protein sequence ID" value="KOF99015.1"/>
    <property type="molecule type" value="Genomic_DNA"/>
</dbReference>
<accession>A0A0L8IDB3</accession>
<feature type="domain" description="DNA helicase Pif1-like DEAD-box helicase" evidence="2">
    <location>
        <begin position="104"/>
        <end position="275"/>
    </location>
</feature>
<comment type="catalytic activity">
    <reaction evidence="1">
        <text>ATP + H2O = ADP + phosphate + H(+)</text>
        <dbReference type="Rhea" id="RHEA:13065"/>
        <dbReference type="ChEBI" id="CHEBI:15377"/>
        <dbReference type="ChEBI" id="CHEBI:15378"/>
        <dbReference type="ChEBI" id="CHEBI:30616"/>
        <dbReference type="ChEBI" id="CHEBI:43474"/>
        <dbReference type="ChEBI" id="CHEBI:456216"/>
        <dbReference type="EC" id="5.6.2.3"/>
    </reaction>
</comment>
<dbReference type="Gene3D" id="3.40.50.300">
    <property type="entry name" value="P-loop containing nucleotide triphosphate hydrolases"/>
    <property type="match status" value="1"/>
</dbReference>
<keyword evidence="1" id="KW-0547">Nucleotide-binding</keyword>